<evidence type="ECO:0000256" key="5">
    <source>
        <dbReference type="ARBA" id="ARBA00022723"/>
    </source>
</evidence>
<dbReference type="GO" id="GO:0005506">
    <property type="term" value="F:iron ion binding"/>
    <property type="evidence" value="ECO:0007669"/>
    <property type="project" value="InterPro"/>
</dbReference>
<evidence type="ECO:0000256" key="10">
    <source>
        <dbReference type="RuleBase" id="RU000461"/>
    </source>
</evidence>
<keyword evidence="5 10" id="KW-0479">Metal-binding</keyword>
<evidence type="ECO:0000256" key="4">
    <source>
        <dbReference type="ARBA" id="ARBA00022617"/>
    </source>
</evidence>
<name>A0A1E3PCY6_9ASCO</name>
<dbReference type="GO" id="GO:0020037">
    <property type="term" value="F:heme binding"/>
    <property type="evidence" value="ECO:0007669"/>
    <property type="project" value="InterPro"/>
</dbReference>
<evidence type="ECO:0000313" key="12">
    <source>
        <dbReference type="Proteomes" id="UP000095009"/>
    </source>
</evidence>
<proteinExistence type="inferred from homology"/>
<dbReference type="Proteomes" id="UP000095009">
    <property type="component" value="Unassembled WGS sequence"/>
</dbReference>
<dbReference type="OrthoDB" id="1470350at2759"/>
<evidence type="ECO:0000256" key="2">
    <source>
        <dbReference type="ARBA" id="ARBA00004370"/>
    </source>
</evidence>
<evidence type="ECO:0000313" key="11">
    <source>
        <dbReference type="EMBL" id="ODQ63276.1"/>
    </source>
</evidence>
<evidence type="ECO:0000256" key="6">
    <source>
        <dbReference type="ARBA" id="ARBA00023002"/>
    </source>
</evidence>
<comment type="cofactor">
    <cofactor evidence="1">
        <name>heme</name>
        <dbReference type="ChEBI" id="CHEBI:30413"/>
    </cofactor>
</comment>
<keyword evidence="4 10" id="KW-0349">Heme</keyword>
<reference evidence="11 12" key="1">
    <citation type="journal article" date="2016" name="Proc. Natl. Acad. Sci. U.S.A.">
        <title>Comparative genomics of biotechnologically important yeasts.</title>
        <authorList>
            <person name="Riley R."/>
            <person name="Haridas S."/>
            <person name="Wolfe K.H."/>
            <person name="Lopes M.R."/>
            <person name="Hittinger C.T."/>
            <person name="Goeker M."/>
            <person name="Salamov A.A."/>
            <person name="Wisecaver J.H."/>
            <person name="Long T.M."/>
            <person name="Calvey C.H."/>
            <person name="Aerts A.L."/>
            <person name="Barry K.W."/>
            <person name="Choi C."/>
            <person name="Clum A."/>
            <person name="Coughlan A.Y."/>
            <person name="Deshpande S."/>
            <person name="Douglass A.P."/>
            <person name="Hanson S.J."/>
            <person name="Klenk H.-P."/>
            <person name="LaButti K.M."/>
            <person name="Lapidus A."/>
            <person name="Lindquist E.A."/>
            <person name="Lipzen A.M."/>
            <person name="Meier-Kolthoff J.P."/>
            <person name="Ohm R.A."/>
            <person name="Otillar R.P."/>
            <person name="Pangilinan J.L."/>
            <person name="Peng Y."/>
            <person name="Rokas A."/>
            <person name="Rosa C.A."/>
            <person name="Scheuner C."/>
            <person name="Sibirny A.A."/>
            <person name="Slot J.C."/>
            <person name="Stielow J.B."/>
            <person name="Sun H."/>
            <person name="Kurtzman C.P."/>
            <person name="Blackwell M."/>
            <person name="Grigoriev I.V."/>
            <person name="Jeffries T.W."/>
        </authorList>
    </citation>
    <scope>NUCLEOTIDE SEQUENCE [LARGE SCALE GENOMIC DNA]</scope>
    <source>
        <strain evidence="11 12">DSM 6958</strain>
    </source>
</reference>
<dbReference type="InterPro" id="IPR017972">
    <property type="entry name" value="Cyt_P450_CS"/>
</dbReference>
<dbReference type="PRINTS" id="PR00463">
    <property type="entry name" value="EP450I"/>
</dbReference>
<comment type="subcellular location">
    <subcellularLocation>
        <location evidence="2">Membrane</location>
    </subcellularLocation>
</comment>
<evidence type="ECO:0000256" key="1">
    <source>
        <dbReference type="ARBA" id="ARBA00001971"/>
    </source>
</evidence>
<dbReference type="AlphaFoldDB" id="A0A1E3PCY6"/>
<dbReference type="PANTHER" id="PTHR24287:SF1">
    <property type="entry name" value="P450, PUTATIVE (EUROFUNG)-RELATED"/>
    <property type="match status" value="1"/>
</dbReference>
<evidence type="ECO:0000256" key="3">
    <source>
        <dbReference type="ARBA" id="ARBA00010617"/>
    </source>
</evidence>
<dbReference type="EMBL" id="KV454415">
    <property type="protein sequence ID" value="ODQ63276.1"/>
    <property type="molecule type" value="Genomic_DNA"/>
</dbReference>
<dbReference type="InterPro" id="IPR002401">
    <property type="entry name" value="Cyt_P450_E_grp-I"/>
</dbReference>
<evidence type="ECO:0000256" key="7">
    <source>
        <dbReference type="ARBA" id="ARBA00023004"/>
    </source>
</evidence>
<dbReference type="GO" id="GO:0004497">
    <property type="term" value="F:monooxygenase activity"/>
    <property type="evidence" value="ECO:0007669"/>
    <property type="project" value="UniProtKB-KW"/>
</dbReference>
<organism evidence="11 12">
    <name type="scientific">Nadsonia fulvescens var. elongata DSM 6958</name>
    <dbReference type="NCBI Taxonomy" id="857566"/>
    <lineage>
        <taxon>Eukaryota</taxon>
        <taxon>Fungi</taxon>
        <taxon>Dikarya</taxon>
        <taxon>Ascomycota</taxon>
        <taxon>Saccharomycotina</taxon>
        <taxon>Dipodascomycetes</taxon>
        <taxon>Dipodascales</taxon>
        <taxon>Dipodascales incertae sedis</taxon>
        <taxon>Nadsonia</taxon>
    </lineage>
</organism>
<dbReference type="InterPro" id="IPR001128">
    <property type="entry name" value="Cyt_P450"/>
</dbReference>
<dbReference type="GO" id="GO:0016020">
    <property type="term" value="C:membrane"/>
    <property type="evidence" value="ECO:0007669"/>
    <property type="project" value="UniProtKB-SubCell"/>
</dbReference>
<dbReference type="Gene3D" id="1.10.630.10">
    <property type="entry name" value="Cytochrome P450"/>
    <property type="match status" value="2"/>
</dbReference>
<accession>A0A1E3PCY6</accession>
<keyword evidence="8 10" id="KW-0503">Monooxygenase</keyword>
<keyword evidence="9" id="KW-0472">Membrane</keyword>
<dbReference type="GO" id="GO:0016705">
    <property type="term" value="F:oxidoreductase activity, acting on paired donors, with incorporation or reduction of molecular oxygen"/>
    <property type="evidence" value="ECO:0007669"/>
    <property type="project" value="InterPro"/>
</dbReference>
<keyword evidence="7 10" id="KW-0408">Iron</keyword>
<dbReference type="SUPFAM" id="SSF48264">
    <property type="entry name" value="Cytochrome P450"/>
    <property type="match status" value="1"/>
</dbReference>
<gene>
    <name evidence="11" type="ORF">NADFUDRAFT_72057</name>
</gene>
<evidence type="ECO:0000256" key="8">
    <source>
        <dbReference type="ARBA" id="ARBA00023033"/>
    </source>
</evidence>
<protein>
    <submittedName>
        <fullName evidence="11">Cytochrome P450</fullName>
    </submittedName>
</protein>
<dbReference type="InterPro" id="IPR047146">
    <property type="entry name" value="Cyt_P450_E_CYP52_fungi"/>
</dbReference>
<dbReference type="Pfam" id="PF00067">
    <property type="entry name" value="p450"/>
    <property type="match status" value="2"/>
</dbReference>
<comment type="similarity">
    <text evidence="3 10">Belongs to the cytochrome P450 family.</text>
</comment>
<dbReference type="PRINTS" id="PR00385">
    <property type="entry name" value="P450"/>
</dbReference>
<keyword evidence="12" id="KW-1185">Reference proteome</keyword>
<sequence length="331" mass="38374">MHPLLGKRIFTLDGQGWQHSRAMLKPQFVREQESHVKSLEKYTQIRLDIIRRDNSANPTKGFDIEKLFFKLTIDTSTEFLFGELANTWRELRSVGGDKVEDDFSEAFTVSQNLCVKRLENQIYYYYNNEDFKKARKVVHNYADKIINNVFELYNSGRLYSEYKTFSYVFLYELVKETRDPIVLRDQRLSILIAGRDTTAILISWVIYSLALDPQTWSKLRQEVGKTFGPGPETISAKYLQYVLEEALRPYPPVPMNICVTSRDATLPFGGWEYLPFNGGPRICLGQQHALTEAGYFLARICQQFSDLSSCQSNYASPARRIYFLKIKIILG</sequence>
<keyword evidence="6 10" id="KW-0560">Oxidoreductase</keyword>
<dbReference type="STRING" id="857566.A0A1E3PCY6"/>
<evidence type="ECO:0000256" key="9">
    <source>
        <dbReference type="ARBA" id="ARBA00023136"/>
    </source>
</evidence>
<dbReference type="PANTHER" id="PTHR24287">
    <property type="entry name" value="P450, PUTATIVE (EUROFUNG)-RELATED"/>
    <property type="match status" value="1"/>
</dbReference>
<dbReference type="PROSITE" id="PS00086">
    <property type="entry name" value="CYTOCHROME_P450"/>
    <property type="match status" value="1"/>
</dbReference>
<dbReference type="InterPro" id="IPR036396">
    <property type="entry name" value="Cyt_P450_sf"/>
</dbReference>